<dbReference type="GO" id="GO:0005640">
    <property type="term" value="C:nuclear outer membrane"/>
    <property type="evidence" value="ECO:0007669"/>
    <property type="project" value="UniProtKB-SubCell"/>
</dbReference>
<evidence type="ECO:0008006" key="8">
    <source>
        <dbReference type="Google" id="ProtNLM"/>
    </source>
</evidence>
<evidence type="ECO:0000256" key="2">
    <source>
        <dbReference type="ARBA" id="ARBA00022692"/>
    </source>
</evidence>
<evidence type="ECO:0000256" key="1">
    <source>
        <dbReference type="ARBA" id="ARBA00007387"/>
    </source>
</evidence>
<dbReference type="PANTHER" id="PTHR12265">
    <property type="entry name" value="TRANSMEMBRANE PROTEIN 53"/>
    <property type="match status" value="1"/>
</dbReference>
<keyword evidence="5" id="KW-0539">Nucleus</keyword>
<keyword evidence="4" id="KW-0472">Membrane</keyword>
<dbReference type="SUPFAM" id="SSF53474">
    <property type="entry name" value="alpha/beta-Hydrolases"/>
    <property type="match status" value="1"/>
</dbReference>
<dbReference type="EMBL" id="HBGR01013334">
    <property type="protein sequence ID" value="CAD9396406.1"/>
    <property type="molecule type" value="Transcribed_RNA"/>
</dbReference>
<evidence type="ECO:0000313" key="7">
    <source>
        <dbReference type="EMBL" id="CAD9396406.1"/>
    </source>
</evidence>
<organism evidence="7">
    <name type="scientific">Pycnococcus provasolii</name>
    <dbReference type="NCBI Taxonomy" id="41880"/>
    <lineage>
        <taxon>Eukaryota</taxon>
        <taxon>Viridiplantae</taxon>
        <taxon>Chlorophyta</taxon>
        <taxon>Pseudoscourfieldiophyceae</taxon>
        <taxon>Pseudoscourfieldiales</taxon>
        <taxon>Pycnococcaceae</taxon>
        <taxon>Pycnococcus</taxon>
    </lineage>
</organism>
<proteinExistence type="inferred from homology"/>
<dbReference type="Pfam" id="PF05705">
    <property type="entry name" value="DUF829"/>
    <property type="match status" value="1"/>
</dbReference>
<keyword evidence="2" id="KW-0812">Transmembrane</keyword>
<reference evidence="7" key="1">
    <citation type="submission" date="2021-01" db="EMBL/GenBank/DDBJ databases">
        <authorList>
            <person name="Corre E."/>
            <person name="Pelletier E."/>
            <person name="Niang G."/>
            <person name="Scheremetjew M."/>
            <person name="Finn R."/>
            <person name="Kale V."/>
            <person name="Holt S."/>
            <person name="Cochrane G."/>
            <person name="Meng A."/>
            <person name="Brown T."/>
            <person name="Cohen L."/>
        </authorList>
    </citation>
    <scope>NUCLEOTIDE SEQUENCE</scope>
    <source>
        <strain evidence="7">RCC733</strain>
    </source>
</reference>
<evidence type="ECO:0000256" key="5">
    <source>
        <dbReference type="ARBA" id="ARBA00023242"/>
    </source>
</evidence>
<keyword evidence="3" id="KW-1133">Transmembrane helix</keyword>
<comment type="similarity">
    <text evidence="1">Belongs to the TMEM53 family.</text>
</comment>
<dbReference type="InterPro" id="IPR008547">
    <property type="entry name" value="DUF829_TMEM53"/>
</dbReference>
<evidence type="ECO:0000256" key="3">
    <source>
        <dbReference type="ARBA" id="ARBA00022989"/>
    </source>
</evidence>
<dbReference type="InterPro" id="IPR029058">
    <property type="entry name" value="AB_hydrolase_fold"/>
</dbReference>
<evidence type="ECO:0000256" key="4">
    <source>
        <dbReference type="ARBA" id="ARBA00023136"/>
    </source>
</evidence>
<dbReference type="AlphaFoldDB" id="A0A7S2FJW8"/>
<gene>
    <name evidence="7" type="ORF">PPRO1471_LOCUS8869</name>
</gene>
<protein>
    <recommendedName>
        <fullName evidence="8">Transmembrane protein 53</fullName>
    </recommendedName>
</protein>
<sequence>MASDPDPDGDGDDGGDATRLVLLMGWYGCHMRHLSKYCEVLEKISNAKSNRKSPLVITPHVCPGYAVFFPFRVFRIKYAHQMLAMVTSFLNEHPNNTWTFYGFSNGAAFVYREIIELLFDKNNTGKYELARRQLKSVIYDSAPCYMHISTGLTAITEGVKSTPLKALMGALFLLMVPFNIGKPKAFWRALQEDATRCPQLFLFSDVDHLCDAEHIKRLVDTRRKLGVDVTAKNFGQTKHVQHLREAPEEYQAALEKFLL</sequence>
<name>A0A7S2FJW8_9CHLO</name>
<dbReference type="PANTHER" id="PTHR12265:SF30">
    <property type="entry name" value="TRANSMEMBRANE PROTEIN 53"/>
    <property type="match status" value="1"/>
</dbReference>
<accession>A0A7S2FJW8</accession>
<evidence type="ECO:0000256" key="6">
    <source>
        <dbReference type="ARBA" id="ARBA00034303"/>
    </source>
</evidence>
<comment type="subcellular location">
    <subcellularLocation>
        <location evidence="6">Nucleus outer membrane</location>
        <topology evidence="6">Single-pass membrane protein</topology>
    </subcellularLocation>
</comment>